<sequence length="492" mass="53808">MILRLAFGGLRDKPWRTLFLLLGFGLGVGVMIVLLAIGEAMVLQSKDEKLVGGGTISVLPEGLSLEVMKTGGVGGMFVNIPNARFVHRQVLASPRLADVVVAVAPQTDGQLLYIRARGEELPVRALGEIPSATRAVGAAPELLAGAWEDDAADRRFLAPRPDELRHEMDRFHHTPARLTADERETWGEWHYFNVLSADAKRWAFITLAVGGDVPNGEHGGQVLITLHEEGRGERRFETLWPSPRIAVDTARADLRVGDSEVTLDADGRYRVRARAREQGTGAVAEVDLLVTPEPAAYFPGANIGGESLVSGYAVPGLRATAVGTLCVAGRCERFEGAQSYHDHNWGVWRDVTWEWGSARVGAYSLLYGRVQREGTDLVNEPLFVYLVDSLGFAGIFRPQEIRYEEGRRVMVDGRSVRMPARGLLFDARGADTLRIELEVEDAVATPMRGVRRGAAQGATRAFIQMKGRATLSGRLRGAPVSGNGYGFFETWR</sequence>
<evidence type="ECO:0000313" key="2">
    <source>
        <dbReference type="EMBL" id="WKW13213.1"/>
    </source>
</evidence>
<proteinExistence type="predicted"/>
<dbReference type="EMBL" id="CP130613">
    <property type="protein sequence ID" value="WKW16120.1"/>
    <property type="molecule type" value="Genomic_DNA"/>
</dbReference>
<protein>
    <submittedName>
        <fullName evidence="3">Uncharacterized protein</fullName>
    </submittedName>
</protein>
<dbReference type="EMBL" id="CP130612">
    <property type="protein sequence ID" value="WKW13213.1"/>
    <property type="molecule type" value="Genomic_DNA"/>
</dbReference>
<gene>
    <name evidence="2" type="ORF">Strain138_002530</name>
    <name evidence="3" type="ORF">Strain318_002530</name>
</gene>
<dbReference type="Proteomes" id="UP001229955">
    <property type="component" value="Chromosome"/>
</dbReference>
<evidence type="ECO:0000256" key="1">
    <source>
        <dbReference type="SAM" id="Phobius"/>
    </source>
</evidence>
<feature type="transmembrane region" description="Helical" evidence="1">
    <location>
        <begin position="18"/>
        <end position="37"/>
    </location>
</feature>
<keyword evidence="1" id="KW-0472">Membrane</keyword>
<evidence type="ECO:0000313" key="4">
    <source>
        <dbReference type="Proteomes" id="UP001229955"/>
    </source>
</evidence>
<organism evidence="3 4">
    <name type="scientific">Pseudogemmatithrix spongiicola</name>
    <dbReference type="NCBI Taxonomy" id="3062599"/>
    <lineage>
        <taxon>Bacteria</taxon>
        <taxon>Pseudomonadati</taxon>
        <taxon>Gemmatimonadota</taxon>
        <taxon>Gemmatimonadia</taxon>
        <taxon>Gemmatimonadales</taxon>
        <taxon>Gemmatimonadaceae</taxon>
        <taxon>Pseudogemmatithrix</taxon>
    </lineage>
</organism>
<keyword evidence="4" id="KW-1185">Reference proteome</keyword>
<reference evidence="3" key="1">
    <citation type="submission" date="2023-07" db="EMBL/GenBank/DDBJ databases">
        <authorList>
            <person name="Haufschild T."/>
            <person name="Kallscheuer N."/>
            <person name="Hammer J."/>
            <person name="Kohn T."/>
            <person name="Kabuu M."/>
            <person name="Jogler M."/>
            <person name="Wohfarth N."/>
            <person name="Heuer A."/>
            <person name="Rohde M."/>
            <person name="van Teeseling M.C.F."/>
            <person name="Jogler C."/>
        </authorList>
    </citation>
    <scope>NUCLEOTIDE SEQUENCE</scope>
    <source>
        <strain evidence="2">Strain 138</strain>
        <strain evidence="3">Strain 318</strain>
    </source>
</reference>
<name>A0AA49K1D5_9BACT</name>
<dbReference type="SUPFAM" id="SSF159245">
    <property type="entry name" value="AttH-like"/>
    <property type="match status" value="1"/>
</dbReference>
<dbReference type="AlphaFoldDB" id="A0AA49K1D5"/>
<dbReference type="KEGG" id="pspc:Strain318_002530"/>
<keyword evidence="1" id="KW-1133">Transmembrane helix</keyword>
<accession>A0AA49K1D5</accession>
<evidence type="ECO:0000313" key="3">
    <source>
        <dbReference type="EMBL" id="WKW16120.1"/>
    </source>
</evidence>
<keyword evidence="1" id="KW-0812">Transmembrane</keyword>
<accession>A0AA49Q5H4</accession>
<dbReference type="RefSeq" id="WP_367886073.1">
    <property type="nucleotide sequence ID" value="NZ_CP130612.1"/>
</dbReference>